<dbReference type="EMBL" id="BLSC01000044">
    <property type="protein sequence ID" value="GFP37058.1"/>
    <property type="molecule type" value="Genomic_DNA"/>
</dbReference>
<sequence length="162" mass="18612">MTVKPGELYQNRTFSKDELTQALHRVLDGLPYTLEEKVGELFILIDGPIVLEVCRRLNQELKFDYLKGLTAADYNDYLEVIYCLYSFDNAYSLIVKAKIDALDPRVDSVISIWTGVDLQEREAAEMYGIDFVGHPNLKKLLLEEGFEGFPLRKSFQLPVDEK</sequence>
<evidence type="ECO:0000313" key="15">
    <source>
        <dbReference type="Proteomes" id="UP000574717"/>
    </source>
</evidence>
<dbReference type="GO" id="GO:0048038">
    <property type="term" value="F:quinone binding"/>
    <property type="evidence" value="ECO:0007669"/>
    <property type="project" value="UniProtKB-KW"/>
</dbReference>
<dbReference type="RefSeq" id="WP_176226334.1">
    <property type="nucleotide sequence ID" value="NZ_BLRU01000003.1"/>
</dbReference>
<feature type="domain" description="NADH:ubiquinone oxidoreductase 30kDa subunit" evidence="5">
    <location>
        <begin position="50"/>
        <end position="158"/>
    </location>
</feature>
<evidence type="ECO:0000313" key="7">
    <source>
        <dbReference type="EMBL" id="GFP21200.1"/>
    </source>
</evidence>
<dbReference type="Proteomes" id="UP000591948">
    <property type="component" value="Unassembled WGS sequence"/>
</dbReference>
<dbReference type="SUPFAM" id="SSF143243">
    <property type="entry name" value="Nqo5-like"/>
    <property type="match status" value="1"/>
</dbReference>
<dbReference type="Gene3D" id="3.30.460.80">
    <property type="entry name" value="NADH:ubiquinone oxidoreductase, 30kDa subunit"/>
    <property type="match status" value="1"/>
</dbReference>
<evidence type="ECO:0000313" key="6">
    <source>
        <dbReference type="EMBL" id="GFP18564.1"/>
    </source>
</evidence>
<gene>
    <name evidence="6" type="ORF">HKBW3S03_00069</name>
    <name evidence="7" type="ORF">HKBW3S06_00426</name>
    <name evidence="8" type="ORF">HKBW3S09_00581</name>
    <name evidence="9" type="ORF">HKBW3S33_00391</name>
    <name evidence="10" type="ORF">HKBW3S43_00592</name>
    <name evidence="11" type="ORF">HKBW3S44_00738</name>
    <name evidence="12" type="ORF">HKBW3S47_00356</name>
</gene>
<comment type="function">
    <text evidence="4">NDH-1 shuttles electrons from NADH, via FMN and iron-sulfur (Fe-S) centers, to quinones in the respiratory chain.</text>
</comment>
<dbReference type="AlphaFoldDB" id="A0A6V8P3D6"/>
<evidence type="ECO:0000313" key="18">
    <source>
        <dbReference type="Proteomes" id="UP000585609"/>
    </source>
</evidence>
<evidence type="ECO:0000256" key="3">
    <source>
        <dbReference type="RuleBase" id="RU003456"/>
    </source>
</evidence>
<dbReference type="Proteomes" id="UP000569018">
    <property type="component" value="Unassembled WGS sequence"/>
</dbReference>
<dbReference type="Pfam" id="PF00329">
    <property type="entry name" value="Complex1_30kDa"/>
    <property type="match status" value="1"/>
</dbReference>
<comment type="similarity">
    <text evidence="1 3">Belongs to the complex I 30 kDa subunit family.</text>
</comment>
<evidence type="ECO:0000256" key="4">
    <source>
        <dbReference type="RuleBase" id="RU003582"/>
    </source>
</evidence>
<evidence type="ECO:0000313" key="17">
    <source>
        <dbReference type="Proteomes" id="UP000580051"/>
    </source>
</evidence>
<protein>
    <recommendedName>
        <fullName evidence="4">NADH-quinone oxidoreductase</fullName>
        <ecNumber evidence="4">7.1.1.-</ecNumber>
    </recommendedName>
</protein>
<reference evidence="13 14" key="1">
    <citation type="journal article" date="2020" name="Front. Microbiol.">
        <title>Single-cell genomics of novel Actinobacteria with the Wood-Ljungdahl pathway discovered in a serpentinizing system.</title>
        <authorList>
            <person name="Merino N."/>
            <person name="Kawai M."/>
            <person name="Boyd E.S."/>
            <person name="Colman D.R."/>
            <person name="McGlynn S.E."/>
            <person name="Nealson K.H."/>
            <person name="Kurokawa K."/>
            <person name="Hongoh Y."/>
        </authorList>
    </citation>
    <scope>NUCLEOTIDE SEQUENCE [LARGE SCALE GENOMIC DNA]</scope>
    <source>
        <strain evidence="6 15">S03</strain>
        <strain evidence="7 17">S06</strain>
        <strain evidence="8 18">S09_30</strain>
        <strain evidence="9 19">S33</strain>
        <strain evidence="10 16">S43</strain>
        <strain evidence="11 13">S44</strain>
        <strain evidence="12 14">S47</strain>
    </source>
</reference>
<evidence type="ECO:0000313" key="11">
    <source>
        <dbReference type="EMBL" id="GFP37058.1"/>
    </source>
</evidence>
<keyword evidence="19" id="KW-1185">Reference proteome</keyword>
<organism evidence="9 19">
    <name type="scientific">Candidatus Hakubella thermalkaliphila</name>
    <dbReference type="NCBI Taxonomy" id="2754717"/>
    <lineage>
        <taxon>Bacteria</taxon>
        <taxon>Bacillati</taxon>
        <taxon>Actinomycetota</taxon>
        <taxon>Actinomycetota incertae sedis</taxon>
        <taxon>Candidatus Hakubellales</taxon>
        <taxon>Candidatus Hakubellaceae</taxon>
        <taxon>Candidatus Hakubella</taxon>
    </lineage>
</organism>
<dbReference type="InterPro" id="IPR037232">
    <property type="entry name" value="NADH_quin_OxRdtase_su_C/D-like"/>
</dbReference>
<proteinExistence type="inferred from homology"/>
<dbReference type="GO" id="GO:0016651">
    <property type="term" value="F:oxidoreductase activity, acting on NAD(P)H"/>
    <property type="evidence" value="ECO:0007669"/>
    <property type="project" value="InterPro"/>
</dbReference>
<keyword evidence="3" id="KW-0520">NAD</keyword>
<dbReference type="EMBL" id="BLSB01000024">
    <property type="protein sequence ID" value="GFP34800.1"/>
    <property type="molecule type" value="Genomic_DNA"/>
</dbReference>
<evidence type="ECO:0000313" key="8">
    <source>
        <dbReference type="EMBL" id="GFP23114.1"/>
    </source>
</evidence>
<dbReference type="Proteomes" id="UP000585609">
    <property type="component" value="Unassembled WGS sequence"/>
</dbReference>
<dbReference type="InterPro" id="IPR020396">
    <property type="entry name" value="NADH_UbQ_OxRdtase_CS"/>
</dbReference>
<dbReference type="Proteomes" id="UP000561271">
    <property type="component" value="Unassembled WGS sequence"/>
</dbReference>
<dbReference type="EMBL" id="BLRV01000025">
    <property type="protein sequence ID" value="GFP21200.1"/>
    <property type="molecule type" value="Genomic_DNA"/>
</dbReference>
<dbReference type="GO" id="GO:0008137">
    <property type="term" value="F:NADH dehydrogenase (ubiquinone) activity"/>
    <property type="evidence" value="ECO:0007669"/>
    <property type="project" value="InterPro"/>
</dbReference>
<dbReference type="PANTHER" id="PTHR10884:SF14">
    <property type="entry name" value="NADH DEHYDROGENASE [UBIQUINONE] IRON-SULFUR PROTEIN 3, MITOCHONDRIAL"/>
    <property type="match status" value="1"/>
</dbReference>
<name>A0A6V8P3D6_9ACTN</name>
<evidence type="ECO:0000256" key="2">
    <source>
        <dbReference type="ARBA" id="ARBA00022448"/>
    </source>
</evidence>
<dbReference type="PANTHER" id="PTHR10884">
    <property type="entry name" value="NADH DEHYDROGENASE UBIQUINONE IRON-SULFUR PROTEIN 3"/>
    <property type="match status" value="1"/>
</dbReference>
<keyword evidence="3" id="KW-1278">Translocase</keyword>
<evidence type="ECO:0000313" key="19">
    <source>
        <dbReference type="Proteomes" id="UP000591948"/>
    </source>
</evidence>
<evidence type="ECO:0000313" key="16">
    <source>
        <dbReference type="Proteomes" id="UP000576480"/>
    </source>
</evidence>
<evidence type="ECO:0000313" key="14">
    <source>
        <dbReference type="Proteomes" id="UP000569018"/>
    </source>
</evidence>
<dbReference type="EC" id="7.1.1.-" evidence="4"/>
<evidence type="ECO:0000313" key="9">
    <source>
        <dbReference type="EMBL" id="GFP26978.1"/>
    </source>
</evidence>
<dbReference type="PROSITE" id="PS00542">
    <property type="entry name" value="COMPLEX1_30K"/>
    <property type="match status" value="1"/>
</dbReference>
<comment type="caution">
    <text evidence="9">The sequence shown here is derived from an EMBL/GenBank/DDBJ whole genome shotgun (WGS) entry which is preliminary data.</text>
</comment>
<dbReference type="Proteomes" id="UP000580051">
    <property type="component" value="Unassembled WGS sequence"/>
</dbReference>
<keyword evidence="4" id="KW-0874">Quinone</keyword>
<evidence type="ECO:0000259" key="5">
    <source>
        <dbReference type="Pfam" id="PF00329"/>
    </source>
</evidence>
<evidence type="ECO:0000313" key="10">
    <source>
        <dbReference type="EMBL" id="GFP34800.1"/>
    </source>
</evidence>
<evidence type="ECO:0000313" key="12">
    <source>
        <dbReference type="EMBL" id="GFP38655.1"/>
    </source>
</evidence>
<comment type="catalytic activity">
    <reaction evidence="4">
        <text>a quinone + NADH + 5 H(+)(in) = a quinol + NAD(+) + 4 H(+)(out)</text>
        <dbReference type="Rhea" id="RHEA:57888"/>
        <dbReference type="ChEBI" id="CHEBI:15378"/>
        <dbReference type="ChEBI" id="CHEBI:24646"/>
        <dbReference type="ChEBI" id="CHEBI:57540"/>
        <dbReference type="ChEBI" id="CHEBI:57945"/>
        <dbReference type="ChEBI" id="CHEBI:132124"/>
    </reaction>
</comment>
<dbReference type="EMBL" id="BLSD01000011">
    <property type="protein sequence ID" value="GFP38655.1"/>
    <property type="molecule type" value="Genomic_DNA"/>
</dbReference>
<dbReference type="Proteomes" id="UP000574717">
    <property type="component" value="Unassembled WGS sequence"/>
</dbReference>
<dbReference type="EMBL" id="BLRU01000003">
    <property type="protein sequence ID" value="GFP18564.1"/>
    <property type="molecule type" value="Genomic_DNA"/>
</dbReference>
<dbReference type="InterPro" id="IPR001268">
    <property type="entry name" value="NADH_UbQ_OxRdtase_30kDa_su"/>
</dbReference>
<evidence type="ECO:0000313" key="13">
    <source>
        <dbReference type="Proteomes" id="UP000561271"/>
    </source>
</evidence>
<keyword evidence="2 3" id="KW-0813">Transport</keyword>
<dbReference type="EMBL" id="BLRW01000054">
    <property type="protein sequence ID" value="GFP23114.1"/>
    <property type="molecule type" value="Genomic_DNA"/>
</dbReference>
<dbReference type="Proteomes" id="UP000576480">
    <property type="component" value="Unassembled WGS sequence"/>
</dbReference>
<dbReference type="EMBL" id="BLRY01000010">
    <property type="protein sequence ID" value="GFP26978.1"/>
    <property type="molecule type" value="Genomic_DNA"/>
</dbReference>
<accession>A0A6V8P3D6</accession>
<evidence type="ECO:0000256" key="1">
    <source>
        <dbReference type="ARBA" id="ARBA00007569"/>
    </source>
</evidence>